<dbReference type="EMBL" id="CAVMJV010000030">
    <property type="protein sequence ID" value="CAK5076424.1"/>
    <property type="molecule type" value="Genomic_DNA"/>
</dbReference>
<evidence type="ECO:0000313" key="2">
    <source>
        <dbReference type="Proteomes" id="UP001497535"/>
    </source>
</evidence>
<evidence type="ECO:0000313" key="1">
    <source>
        <dbReference type="EMBL" id="CAK5076424.1"/>
    </source>
</evidence>
<comment type="caution">
    <text evidence="1">The sequence shown here is derived from an EMBL/GenBank/DDBJ whole genome shotgun (WGS) entry which is preliminary data.</text>
</comment>
<organism evidence="1 2">
    <name type="scientific">Meloidogyne enterolobii</name>
    <name type="common">Root-knot nematode worm</name>
    <name type="synonym">Meloidogyne mayaguensis</name>
    <dbReference type="NCBI Taxonomy" id="390850"/>
    <lineage>
        <taxon>Eukaryota</taxon>
        <taxon>Metazoa</taxon>
        <taxon>Ecdysozoa</taxon>
        <taxon>Nematoda</taxon>
        <taxon>Chromadorea</taxon>
        <taxon>Rhabditida</taxon>
        <taxon>Tylenchina</taxon>
        <taxon>Tylenchomorpha</taxon>
        <taxon>Tylenchoidea</taxon>
        <taxon>Meloidogynidae</taxon>
        <taxon>Meloidogyninae</taxon>
        <taxon>Meloidogyne</taxon>
    </lineage>
</organism>
<keyword evidence="2" id="KW-1185">Reference proteome</keyword>
<gene>
    <name evidence="1" type="ORF">MENTE1834_LOCUS23289</name>
</gene>
<reference evidence="1" key="1">
    <citation type="submission" date="2023-11" db="EMBL/GenBank/DDBJ databases">
        <authorList>
            <person name="Poullet M."/>
        </authorList>
    </citation>
    <scope>NUCLEOTIDE SEQUENCE</scope>
    <source>
        <strain evidence="1">E1834</strain>
    </source>
</reference>
<protein>
    <submittedName>
        <fullName evidence="1">Uncharacterized protein</fullName>
    </submittedName>
</protein>
<sequence>MDSKELEGDASTSTIKDFESDDQPEMKRARHPKYLHVAVAGCSHGQMDTIYERLTNVEKQRNVKFDLLLCCGDFQVILFKNIFLL</sequence>
<proteinExistence type="predicted"/>
<accession>A0ACB0ZCY7</accession>
<dbReference type="Proteomes" id="UP001497535">
    <property type="component" value="Unassembled WGS sequence"/>
</dbReference>
<name>A0ACB0ZCY7_MELEN</name>